<keyword evidence="4" id="KW-1185">Reference proteome</keyword>
<feature type="transmembrane region" description="Helical" evidence="2">
    <location>
        <begin position="292"/>
        <end position="311"/>
    </location>
</feature>
<feature type="region of interest" description="Disordered" evidence="1">
    <location>
        <begin position="414"/>
        <end position="434"/>
    </location>
</feature>
<gene>
    <name evidence="3" type="ORF">LY90DRAFT_673450</name>
</gene>
<accession>A0A1Y2BES0</accession>
<comment type="caution">
    <text evidence="3">The sequence shown here is derived from an EMBL/GenBank/DDBJ whole genome shotgun (WGS) entry which is preliminary data.</text>
</comment>
<keyword evidence="2" id="KW-0472">Membrane</keyword>
<keyword evidence="2" id="KW-1133">Transmembrane helix</keyword>
<sequence length="434" mass="50755">MLSQEIIDTFNNETKGIYKSIYETQKDYFIEKGTNDSAGLFKWLMSKGTSIDCYIIYVNYTNSNPLININNKIDVIRTIFYATLKPFQSQFFYWTLLLLIIHKFNYRKPIIKLILYHYIIRTIGDIIDGLGGLLNTYHSLGKDGQCISELKYTEQHPLKWTLTRQFNSFFWYIGEIIGDWYPLLRTKAVATDRVSKFSIYASCGLYNLSKLSIPISQLFLNPTKLYTNDGIYNKNYVDHYYNYYSCILVLIIASSLLYDITIYIVLKKKLFSKQTREYDFLNKFRTISEYRIVVSAITGVIGLPFTLITAITKVILYNNEMKDLNFSIEEFRNVINSVQYMIIFIDQILLIRAKNDSSMESGVSSGNYYESNSNSSNYYDSKLNSSNYYDIKLNSNVLNIIFNSYNINYIHNNNNNNNSNNNNKNEKMKNTIYI</sequence>
<evidence type="ECO:0000256" key="1">
    <source>
        <dbReference type="SAM" id="MobiDB-lite"/>
    </source>
</evidence>
<evidence type="ECO:0000256" key="2">
    <source>
        <dbReference type="SAM" id="Phobius"/>
    </source>
</evidence>
<dbReference type="Proteomes" id="UP000193920">
    <property type="component" value="Unassembled WGS sequence"/>
</dbReference>
<dbReference type="OrthoDB" id="2151137at2759"/>
<evidence type="ECO:0000313" key="3">
    <source>
        <dbReference type="EMBL" id="ORY32957.1"/>
    </source>
</evidence>
<keyword evidence="2" id="KW-0812">Transmembrane</keyword>
<evidence type="ECO:0000313" key="4">
    <source>
        <dbReference type="Proteomes" id="UP000193920"/>
    </source>
</evidence>
<dbReference type="STRING" id="1754190.A0A1Y2BES0"/>
<reference evidence="3 4" key="1">
    <citation type="submission" date="2016-08" db="EMBL/GenBank/DDBJ databases">
        <title>A Parts List for Fungal Cellulosomes Revealed by Comparative Genomics.</title>
        <authorList>
            <consortium name="DOE Joint Genome Institute"/>
            <person name="Haitjema C.H."/>
            <person name="Gilmore S.P."/>
            <person name="Henske J.K."/>
            <person name="Solomon K.V."/>
            <person name="De Groot R."/>
            <person name="Kuo A."/>
            <person name="Mondo S.J."/>
            <person name="Salamov A.A."/>
            <person name="Labutti K."/>
            <person name="Zhao Z."/>
            <person name="Chiniquy J."/>
            <person name="Barry K."/>
            <person name="Brewer H.M."/>
            <person name="Purvine S.O."/>
            <person name="Wright A.T."/>
            <person name="Boxma B."/>
            <person name="Van Alen T."/>
            <person name="Hackstein J.H."/>
            <person name="Baker S.E."/>
            <person name="Grigoriev I.V."/>
            <person name="O'Malley M.A."/>
        </authorList>
    </citation>
    <scope>NUCLEOTIDE SEQUENCE [LARGE SCALE GENOMIC DNA]</scope>
    <source>
        <strain evidence="3 4">G1</strain>
    </source>
</reference>
<protein>
    <submittedName>
        <fullName evidence="3">Uncharacterized protein</fullName>
    </submittedName>
</protein>
<feature type="compositionally biased region" description="Low complexity" evidence="1">
    <location>
        <begin position="414"/>
        <end position="423"/>
    </location>
</feature>
<organism evidence="3 4">
    <name type="scientific">Neocallimastix californiae</name>
    <dbReference type="NCBI Taxonomy" id="1754190"/>
    <lineage>
        <taxon>Eukaryota</taxon>
        <taxon>Fungi</taxon>
        <taxon>Fungi incertae sedis</taxon>
        <taxon>Chytridiomycota</taxon>
        <taxon>Chytridiomycota incertae sedis</taxon>
        <taxon>Neocallimastigomycetes</taxon>
        <taxon>Neocallimastigales</taxon>
        <taxon>Neocallimastigaceae</taxon>
        <taxon>Neocallimastix</taxon>
    </lineage>
</organism>
<proteinExistence type="predicted"/>
<name>A0A1Y2BES0_9FUNG</name>
<feature type="compositionally biased region" description="Basic and acidic residues" evidence="1">
    <location>
        <begin position="424"/>
        <end position="434"/>
    </location>
</feature>
<dbReference type="AlphaFoldDB" id="A0A1Y2BES0"/>
<dbReference type="EMBL" id="MCOG01000162">
    <property type="protein sequence ID" value="ORY32957.1"/>
    <property type="molecule type" value="Genomic_DNA"/>
</dbReference>
<feature type="transmembrane region" description="Helical" evidence="2">
    <location>
        <begin position="241"/>
        <end position="266"/>
    </location>
</feature>